<feature type="domain" description="PEP-utilising enzyme mobile" evidence="14">
    <location>
        <begin position="428"/>
        <end position="514"/>
    </location>
</feature>
<feature type="active site" description="Tele-phosphohistidine intermediate" evidence="11">
    <location>
        <position position="461"/>
    </location>
</feature>
<dbReference type="InterPro" id="IPR015813">
    <property type="entry name" value="Pyrv/PenolPyrv_kinase-like_dom"/>
</dbReference>
<comment type="similarity">
    <text evidence="2 10">Belongs to the PEP-utilizing enzyme family.</text>
</comment>
<feature type="binding site" evidence="13">
    <location>
        <position position="762"/>
    </location>
    <ligand>
        <name>Mg(2+)</name>
        <dbReference type="ChEBI" id="CHEBI:18420"/>
    </ligand>
</feature>
<evidence type="ECO:0000256" key="1">
    <source>
        <dbReference type="ARBA" id="ARBA00001946"/>
    </source>
</evidence>
<evidence type="ECO:0000256" key="8">
    <source>
        <dbReference type="ARBA" id="ARBA00022840"/>
    </source>
</evidence>
<dbReference type="PANTHER" id="PTHR22931:SF9">
    <property type="entry name" value="PYRUVATE, PHOSPHATE DIKINASE 1, CHLOROPLASTIC"/>
    <property type="match status" value="1"/>
</dbReference>
<keyword evidence="17" id="KW-0670">Pyruvate</keyword>
<feature type="binding site" evidence="12">
    <location>
        <position position="783"/>
    </location>
    <ligand>
        <name>substrate</name>
    </ligand>
</feature>
<feature type="binding site" evidence="12">
    <location>
        <position position="762"/>
    </location>
    <ligand>
        <name>substrate</name>
    </ligand>
</feature>
<evidence type="ECO:0000259" key="15">
    <source>
        <dbReference type="Pfam" id="PF01326"/>
    </source>
</evidence>
<feature type="binding site" evidence="12">
    <location>
        <position position="631"/>
    </location>
    <ligand>
        <name>substrate</name>
    </ligand>
</feature>
<keyword evidence="5 13" id="KW-0479">Metal-binding</keyword>
<dbReference type="InterPro" id="IPR000121">
    <property type="entry name" value="PEP_util_C"/>
</dbReference>
<dbReference type="InterPro" id="IPR013815">
    <property type="entry name" value="ATP_grasp_subdomain_1"/>
</dbReference>
<dbReference type="Pfam" id="PF01326">
    <property type="entry name" value="PPDK_N"/>
    <property type="match status" value="2"/>
</dbReference>
<feature type="domain" description="Pyruvate phosphate dikinase AMP/ATP-binding" evidence="15">
    <location>
        <begin position="72"/>
        <end position="311"/>
    </location>
</feature>
<dbReference type="EMBL" id="LNFO01005644">
    <property type="protein sequence ID" value="KUF77116.1"/>
    <property type="molecule type" value="Genomic_DNA"/>
</dbReference>
<dbReference type="Pfam" id="PF02896">
    <property type="entry name" value="PEP-utilizers_C"/>
    <property type="match status" value="1"/>
</dbReference>
<dbReference type="EC" id="2.7.9.1" evidence="3 10"/>
<feature type="binding site" evidence="12">
    <location>
        <position position="572"/>
    </location>
    <ligand>
        <name>substrate</name>
    </ligand>
</feature>
<dbReference type="Gene3D" id="1.10.189.10">
    <property type="entry name" value="Pyruvate Phosphate Dikinase, domain 2"/>
    <property type="match status" value="1"/>
</dbReference>
<keyword evidence="6" id="KW-0547">Nucleotide-binding</keyword>
<dbReference type="Pfam" id="PF00391">
    <property type="entry name" value="PEP-utilizers"/>
    <property type="match status" value="1"/>
</dbReference>
<dbReference type="Gene3D" id="1.20.80.30">
    <property type="match status" value="1"/>
</dbReference>
<feature type="domain" description="PEP-utilising enzyme C-terminal" evidence="16">
    <location>
        <begin position="530"/>
        <end position="887"/>
    </location>
</feature>
<feature type="binding site" evidence="12">
    <location>
        <position position="784"/>
    </location>
    <ligand>
        <name>substrate</name>
    </ligand>
</feature>
<dbReference type="Gene3D" id="3.50.30.10">
    <property type="entry name" value="Phosphohistidine domain"/>
    <property type="match status" value="1"/>
</dbReference>
<dbReference type="InterPro" id="IPR040442">
    <property type="entry name" value="Pyrv_kinase-like_dom_sf"/>
</dbReference>
<comment type="cofactor">
    <cofactor evidence="1 10 13">
        <name>Mg(2+)</name>
        <dbReference type="ChEBI" id="CHEBI:18420"/>
    </cofactor>
</comment>
<accession>A0A0W8BZ44</accession>
<evidence type="ECO:0000256" key="9">
    <source>
        <dbReference type="ARBA" id="ARBA00022842"/>
    </source>
</evidence>
<dbReference type="PANTHER" id="PTHR22931">
    <property type="entry name" value="PHOSPHOENOLPYRUVATE DIKINASE-RELATED"/>
    <property type="match status" value="1"/>
</dbReference>
<dbReference type="SUPFAM" id="SSF51621">
    <property type="entry name" value="Phosphoenolpyruvate/pyruvate domain"/>
    <property type="match status" value="1"/>
</dbReference>
<dbReference type="PROSITE" id="PS00370">
    <property type="entry name" value="PEP_ENZYMES_PHOS_SITE"/>
    <property type="match status" value="1"/>
</dbReference>
<reference evidence="17 18" key="1">
    <citation type="submission" date="2015-11" db="EMBL/GenBank/DDBJ databases">
        <title>Genomes and virulence difference between two physiological races of Phytophthora nicotianae.</title>
        <authorList>
            <person name="Liu H."/>
            <person name="Ma X."/>
            <person name="Yu H."/>
            <person name="Fang D."/>
            <person name="Li Y."/>
            <person name="Wang X."/>
            <person name="Wang W."/>
            <person name="Dong Y."/>
            <person name="Xiao B."/>
        </authorList>
    </citation>
    <scope>NUCLEOTIDE SEQUENCE [LARGE SCALE GENOMIC DNA]</scope>
    <source>
        <strain evidence="18">race 0</strain>
    </source>
</reference>
<dbReference type="PIRSF" id="PIRSF000853">
    <property type="entry name" value="PPDK"/>
    <property type="match status" value="1"/>
</dbReference>
<keyword evidence="8" id="KW-0067">ATP-binding</keyword>
<dbReference type="SUPFAM" id="SSF56059">
    <property type="entry name" value="Glutathione synthetase ATP-binding domain-like"/>
    <property type="match status" value="1"/>
</dbReference>
<organism evidence="17 18">
    <name type="scientific">Phytophthora nicotianae</name>
    <name type="common">Potato buckeye rot agent</name>
    <name type="synonym">Phytophthora parasitica</name>
    <dbReference type="NCBI Taxonomy" id="4792"/>
    <lineage>
        <taxon>Eukaryota</taxon>
        <taxon>Sar</taxon>
        <taxon>Stramenopiles</taxon>
        <taxon>Oomycota</taxon>
        <taxon>Peronosporomycetes</taxon>
        <taxon>Peronosporales</taxon>
        <taxon>Peronosporaceae</taxon>
        <taxon>Phytophthora</taxon>
    </lineage>
</organism>
<dbReference type="InterPro" id="IPR010121">
    <property type="entry name" value="Pyruvate_phosphate_dikinase"/>
</dbReference>
<feature type="domain" description="Pyruvate phosphate dikinase AMP/ATP-binding" evidence="15">
    <location>
        <begin position="26"/>
        <end position="61"/>
    </location>
</feature>
<name>A0A0W8BZ44_PHYNI</name>
<dbReference type="STRING" id="4790.A0A0W8BZ44"/>
<keyword evidence="9 13" id="KW-0460">Magnesium</keyword>
<evidence type="ECO:0000313" key="17">
    <source>
        <dbReference type="EMBL" id="KUF77116.1"/>
    </source>
</evidence>
<evidence type="ECO:0000256" key="4">
    <source>
        <dbReference type="ARBA" id="ARBA00022679"/>
    </source>
</evidence>
<evidence type="ECO:0000256" key="12">
    <source>
        <dbReference type="PIRSR" id="PIRSR000853-2"/>
    </source>
</evidence>
<dbReference type="NCBIfam" id="NF004531">
    <property type="entry name" value="PRK05878.1"/>
    <property type="match status" value="1"/>
</dbReference>
<evidence type="ECO:0000259" key="14">
    <source>
        <dbReference type="Pfam" id="PF00391"/>
    </source>
</evidence>
<dbReference type="NCBIfam" id="TIGR01828">
    <property type="entry name" value="pyru_phos_dikin"/>
    <property type="match status" value="1"/>
</dbReference>
<dbReference type="InterPro" id="IPR002192">
    <property type="entry name" value="PPDK_AMP/ATP-bd"/>
</dbReference>
<dbReference type="InterPro" id="IPR008279">
    <property type="entry name" value="PEP-util_enz_mobile_dom"/>
</dbReference>
<dbReference type="Gene3D" id="3.20.20.60">
    <property type="entry name" value="Phosphoenolpyruvate-binding domains"/>
    <property type="match status" value="1"/>
</dbReference>
<dbReference type="GO" id="GO:0050242">
    <property type="term" value="F:pyruvate, phosphate dikinase activity"/>
    <property type="evidence" value="ECO:0007669"/>
    <property type="project" value="UniProtKB-UniRule"/>
</dbReference>
<comment type="caution">
    <text evidence="17">The sequence shown here is derived from an EMBL/GenBank/DDBJ whole genome shotgun (WGS) entry which is preliminary data.</text>
</comment>
<evidence type="ECO:0000256" key="2">
    <source>
        <dbReference type="ARBA" id="ARBA00007837"/>
    </source>
</evidence>
<keyword evidence="4" id="KW-0808">Transferase</keyword>
<feature type="binding site" evidence="12">
    <location>
        <position position="785"/>
    </location>
    <ligand>
        <name>substrate</name>
    </ligand>
</feature>
<evidence type="ECO:0000313" key="18">
    <source>
        <dbReference type="Proteomes" id="UP000052943"/>
    </source>
</evidence>
<dbReference type="SUPFAM" id="SSF52009">
    <property type="entry name" value="Phosphohistidine domain"/>
    <property type="match status" value="1"/>
</dbReference>
<evidence type="ECO:0000256" key="11">
    <source>
        <dbReference type="PIRSR" id="PIRSR000853-1"/>
    </source>
</evidence>
<sequence>MSQVLQHPRVFTFVKGESKGDGSMKSLLGGKGANLCQMARNGVNVPPGLTITTEVCQEFYSVGRHLPDGLMNEVHDGVRLMEKTLGVTFADATNPLLVSVRSGAAISMPGMMDTVLNLGLNDQIVEGVAKRGGDRFAYDCYRRLLQMFGDVVLEIPHDDFEAELSAMKQERHVTFDVELTAGDLKELVQKYKKVYKKHGKSFPSDPWEQMRMGIEAVFRSWNIPRAVKYREINKITGLKGTAVNVQAMVYGNINDQSCTGVLFTRNPANGENKLYGEFLLNAQGEDVVAGIRTPQPISELAQKMPVVYKQLDETVHNLETHFKDVQDTEFTVQDGVLFMLQTRNGKRTGPAALKIAVDMWREKLITEEEAVMLVEPRHLDQLLHPSFANEKAYQKDVLCQGLPASPGAAVGKIVFTAADAEAWFTRGENVMLVREETSPEDVGGMHAAEGILTSRGGMTSHAAVVARGWGKPCVCGCSALSIDADSKTMRVSTADGGEVIMHEGDYISVNGTTGEVIQGEQALQKAVMSGELEQFMEWVDTHRRMEVFTNADTPEDAREARAHGAQGIGLTRTEHMFFSSAQRIAAVRRMIGAVELDSPAQQEALDALCTFQQGDFEGIFRAMDGLPVTIRLLDPPLHEFLPHEGSALDELCATLAQEMTVSKKTVEARLAGLKEANPMMGLRGCRLGIVHPGITEMQAKAIAEAAVTVVGESISVHPHIMIPLVGSIEELEQQVKLVRSVMQDVINKRGKSFEYKVGTMIEVPRGALQAGRLAEVAEFFSFGTNDLTQMTFGISRDDAQAKFLSYYVKHGVLEKDPFETLDQEGVGELVRLAVERGRATRPKIELGICGEHGGDPQSIEFFERVGLKYVSCSPMRVMIARLAAAQAALKLKKSSPVPGA</sequence>
<dbReference type="InterPro" id="IPR018274">
    <property type="entry name" value="PEP_util_AS"/>
</dbReference>
<protein>
    <recommendedName>
        <fullName evidence="3 10">Pyruvate, phosphate dikinase</fullName>
        <ecNumber evidence="3 10">2.7.9.1</ecNumber>
    </recommendedName>
</protein>
<keyword evidence="7" id="KW-0418">Kinase</keyword>
<dbReference type="GO" id="GO:0016301">
    <property type="term" value="F:kinase activity"/>
    <property type="evidence" value="ECO:0007669"/>
    <property type="project" value="UniProtKB-UniRule"/>
</dbReference>
<dbReference type="PROSITE" id="PS00742">
    <property type="entry name" value="PEP_ENZYMES_2"/>
    <property type="match status" value="1"/>
</dbReference>
<evidence type="ECO:0000256" key="6">
    <source>
        <dbReference type="ARBA" id="ARBA00022741"/>
    </source>
</evidence>
<feature type="active site" description="Proton donor" evidence="11">
    <location>
        <position position="849"/>
    </location>
</feature>
<dbReference type="InterPro" id="IPR023151">
    <property type="entry name" value="PEP_util_CS"/>
</dbReference>
<dbReference type="GO" id="GO:0046872">
    <property type="term" value="F:metal ion binding"/>
    <property type="evidence" value="ECO:0007669"/>
    <property type="project" value="UniProtKB-UniRule"/>
</dbReference>
<evidence type="ECO:0000256" key="7">
    <source>
        <dbReference type="ARBA" id="ARBA00022777"/>
    </source>
</evidence>
<dbReference type="GO" id="GO:0005524">
    <property type="term" value="F:ATP binding"/>
    <property type="evidence" value="ECO:0007669"/>
    <property type="project" value="UniProtKB-UniRule"/>
</dbReference>
<dbReference type="OrthoDB" id="90957at2759"/>
<dbReference type="InterPro" id="IPR036637">
    <property type="entry name" value="Phosphohistidine_dom_sf"/>
</dbReference>
<feature type="binding site" evidence="12">
    <location>
        <position position="786"/>
    </location>
    <ligand>
        <name>substrate</name>
    </ligand>
</feature>
<proteinExistence type="inferred from homology"/>
<dbReference type="AlphaFoldDB" id="A0A0W8BZ44"/>
<feature type="binding site" evidence="13">
    <location>
        <position position="786"/>
    </location>
    <ligand>
        <name>Mg(2+)</name>
        <dbReference type="ChEBI" id="CHEBI:18420"/>
    </ligand>
</feature>
<dbReference type="Gene3D" id="3.30.1490.20">
    <property type="entry name" value="ATP-grasp fold, A domain"/>
    <property type="match status" value="1"/>
</dbReference>
<gene>
    <name evidence="17" type="ORF">AM587_10012940</name>
</gene>
<dbReference type="Proteomes" id="UP000052943">
    <property type="component" value="Unassembled WGS sequence"/>
</dbReference>
<evidence type="ECO:0000259" key="16">
    <source>
        <dbReference type="Pfam" id="PF02896"/>
    </source>
</evidence>
<evidence type="ECO:0000256" key="10">
    <source>
        <dbReference type="PIRNR" id="PIRNR000853"/>
    </source>
</evidence>
<dbReference type="Gene3D" id="3.30.470.20">
    <property type="entry name" value="ATP-grasp fold, B domain"/>
    <property type="match status" value="1"/>
</dbReference>
<comment type="catalytic activity">
    <reaction evidence="10">
        <text>pyruvate + phosphate + ATP = phosphoenolpyruvate + AMP + diphosphate + H(+)</text>
        <dbReference type="Rhea" id="RHEA:10756"/>
        <dbReference type="ChEBI" id="CHEBI:15361"/>
        <dbReference type="ChEBI" id="CHEBI:15378"/>
        <dbReference type="ChEBI" id="CHEBI:30616"/>
        <dbReference type="ChEBI" id="CHEBI:33019"/>
        <dbReference type="ChEBI" id="CHEBI:43474"/>
        <dbReference type="ChEBI" id="CHEBI:58702"/>
        <dbReference type="ChEBI" id="CHEBI:456215"/>
        <dbReference type="EC" id="2.7.9.1"/>
    </reaction>
</comment>
<evidence type="ECO:0000256" key="5">
    <source>
        <dbReference type="ARBA" id="ARBA00022723"/>
    </source>
</evidence>
<evidence type="ECO:0000256" key="3">
    <source>
        <dbReference type="ARBA" id="ARBA00011994"/>
    </source>
</evidence>
<evidence type="ECO:0000256" key="13">
    <source>
        <dbReference type="PIRSR" id="PIRSR000853-3"/>
    </source>
</evidence>